<name>A0A1M6FPC2_MALRU</name>
<dbReference type="Gene3D" id="3.40.50.10890">
    <property type="match status" value="1"/>
</dbReference>
<dbReference type="InterPro" id="IPR022712">
    <property type="entry name" value="Beta_Casp"/>
</dbReference>
<dbReference type="Pfam" id="PF07521">
    <property type="entry name" value="RMMBL"/>
    <property type="match status" value="1"/>
</dbReference>
<dbReference type="AlphaFoldDB" id="A0A1M6FPC2"/>
<proteinExistence type="predicted"/>
<dbReference type="CDD" id="cd16295">
    <property type="entry name" value="TTHA0252-CPSF-like_MBL-fold"/>
    <property type="match status" value="1"/>
</dbReference>
<dbReference type="PANTHER" id="PTHR11203:SF37">
    <property type="entry name" value="INTEGRATOR COMPLEX SUBUNIT 11"/>
    <property type="match status" value="1"/>
</dbReference>
<evidence type="ECO:0000259" key="2">
    <source>
        <dbReference type="SMART" id="SM00849"/>
    </source>
</evidence>
<dbReference type="Pfam" id="PF16661">
    <property type="entry name" value="Lactamase_B_6"/>
    <property type="match status" value="1"/>
</dbReference>
<dbReference type="SMART" id="SM01027">
    <property type="entry name" value="Beta-Casp"/>
    <property type="match status" value="1"/>
</dbReference>
<sequence>MPADIDNAPKLVMIKKTVCSSHCGGPMKITFHGAARTVTGSQHLIEVNDKVIMLDCGLYQGKRKESFERNRSELANRATIDCLILSHAHIDHSGRIPRLVKNGFSGDIYCTSATRDLCAVMLMDSAFIQENDVKFVNKRRKKRGQRVFEPLYTKTDVADAMKQFVGLSYNRTHQLFPGVDLTLIDAGHMLGSAYVILDIDDRDTGKKRRLVFSGDIGRPDIPIIRDPVPLTAGADILIMESTYGNRLHADYQESEQELARIVNETVKRGGSLLIPAFAVGRTQQLVYALHKLFNDRAIPDLPIFVDSPLATRTTDIFRLHPEVYDAEIREFLLSDDDNNPFGFGRLQYTQTVEQSKALNSLRVPSIIISASGMLEGGRILHHLRNRIADPRNTILITSWQAPNTLGRRLVELEKTVHIYGEDFPVRAKIEVMTGLSGHADQKGLLEFVRVMQKKPERTFIVHGEDESSETLAGLLRKELGLDNISIPSTLQSFTL</sequence>
<dbReference type="STRING" id="1122189.SAMN02745165_01362"/>
<dbReference type="InterPro" id="IPR050698">
    <property type="entry name" value="MBL"/>
</dbReference>
<organism evidence="4 5">
    <name type="scientific">Malonomonas rubra DSM 5091</name>
    <dbReference type="NCBI Taxonomy" id="1122189"/>
    <lineage>
        <taxon>Bacteria</taxon>
        <taxon>Pseudomonadati</taxon>
        <taxon>Thermodesulfobacteriota</taxon>
        <taxon>Desulfuromonadia</taxon>
        <taxon>Desulfuromonadales</taxon>
        <taxon>Geopsychrobacteraceae</taxon>
        <taxon>Malonomonas</taxon>
    </lineage>
</organism>
<reference evidence="4 5" key="1">
    <citation type="submission" date="2016-11" db="EMBL/GenBank/DDBJ databases">
        <authorList>
            <person name="Jaros S."/>
            <person name="Januszkiewicz K."/>
            <person name="Wedrychowicz H."/>
        </authorList>
    </citation>
    <scope>NUCLEOTIDE SEQUENCE [LARGE SCALE GENOMIC DNA]</scope>
    <source>
        <strain evidence="4 5">DSM 5091</strain>
    </source>
</reference>
<dbReference type="Gene3D" id="3.60.15.10">
    <property type="entry name" value="Ribonuclease Z/Hydroxyacylglutathione hydrolase-like"/>
    <property type="match status" value="1"/>
</dbReference>
<dbReference type="PANTHER" id="PTHR11203">
    <property type="entry name" value="CLEAVAGE AND POLYADENYLATION SPECIFICITY FACTOR FAMILY MEMBER"/>
    <property type="match status" value="1"/>
</dbReference>
<dbReference type="InterPro" id="IPR036866">
    <property type="entry name" value="RibonucZ/Hydroxyglut_hydro"/>
</dbReference>
<keyword evidence="5" id="KW-1185">Reference proteome</keyword>
<evidence type="ECO:0000313" key="5">
    <source>
        <dbReference type="Proteomes" id="UP000184171"/>
    </source>
</evidence>
<protein>
    <submittedName>
        <fullName evidence="4">Metallo-beta-lactamase family protein</fullName>
    </submittedName>
</protein>
<gene>
    <name evidence="4" type="ORF">SAMN02745165_01362</name>
</gene>
<feature type="domain" description="Beta-Casp" evidence="3">
    <location>
        <begin position="282"/>
        <end position="409"/>
    </location>
</feature>
<accession>A0A1M6FPC2</accession>
<feature type="domain" description="Metallo-beta-lactamase" evidence="2">
    <location>
        <begin position="39"/>
        <end position="277"/>
    </location>
</feature>
<dbReference type="Pfam" id="PF10996">
    <property type="entry name" value="Beta-Casp"/>
    <property type="match status" value="1"/>
</dbReference>
<dbReference type="GO" id="GO:0016787">
    <property type="term" value="F:hydrolase activity"/>
    <property type="evidence" value="ECO:0007669"/>
    <property type="project" value="UniProtKB-KW"/>
</dbReference>
<dbReference type="SUPFAM" id="SSF56281">
    <property type="entry name" value="Metallo-hydrolase/oxidoreductase"/>
    <property type="match status" value="1"/>
</dbReference>
<evidence type="ECO:0000256" key="1">
    <source>
        <dbReference type="ARBA" id="ARBA00022801"/>
    </source>
</evidence>
<dbReference type="EMBL" id="FQZT01000003">
    <property type="protein sequence ID" value="SHI99598.1"/>
    <property type="molecule type" value="Genomic_DNA"/>
</dbReference>
<keyword evidence="1" id="KW-0378">Hydrolase</keyword>
<evidence type="ECO:0000259" key="3">
    <source>
        <dbReference type="SMART" id="SM01027"/>
    </source>
</evidence>
<dbReference type="InterPro" id="IPR001279">
    <property type="entry name" value="Metallo-B-lactamas"/>
</dbReference>
<dbReference type="InterPro" id="IPR011108">
    <property type="entry name" value="RMMBL"/>
</dbReference>
<dbReference type="SMART" id="SM00849">
    <property type="entry name" value="Lactamase_B"/>
    <property type="match status" value="1"/>
</dbReference>
<dbReference type="Proteomes" id="UP000184171">
    <property type="component" value="Unassembled WGS sequence"/>
</dbReference>
<dbReference type="GO" id="GO:0004521">
    <property type="term" value="F:RNA endonuclease activity"/>
    <property type="evidence" value="ECO:0007669"/>
    <property type="project" value="TreeGrafter"/>
</dbReference>
<evidence type="ECO:0000313" key="4">
    <source>
        <dbReference type="EMBL" id="SHI99598.1"/>
    </source>
</evidence>